<evidence type="ECO:0000256" key="1">
    <source>
        <dbReference type="SAM" id="MobiDB-lite"/>
    </source>
</evidence>
<keyword evidence="3" id="KW-1185">Reference proteome</keyword>
<dbReference type="EMBL" id="SZYD01000010">
    <property type="protein sequence ID" value="KAD4983169.1"/>
    <property type="molecule type" value="Genomic_DNA"/>
</dbReference>
<gene>
    <name evidence="2" type="ORF">E3N88_19840</name>
</gene>
<dbReference type="Proteomes" id="UP000326396">
    <property type="component" value="Linkage Group LG18"/>
</dbReference>
<feature type="compositionally biased region" description="Basic residues" evidence="1">
    <location>
        <begin position="127"/>
        <end position="141"/>
    </location>
</feature>
<organism evidence="2 3">
    <name type="scientific">Mikania micrantha</name>
    <name type="common">bitter vine</name>
    <dbReference type="NCBI Taxonomy" id="192012"/>
    <lineage>
        <taxon>Eukaryota</taxon>
        <taxon>Viridiplantae</taxon>
        <taxon>Streptophyta</taxon>
        <taxon>Embryophyta</taxon>
        <taxon>Tracheophyta</taxon>
        <taxon>Spermatophyta</taxon>
        <taxon>Magnoliopsida</taxon>
        <taxon>eudicotyledons</taxon>
        <taxon>Gunneridae</taxon>
        <taxon>Pentapetalae</taxon>
        <taxon>asterids</taxon>
        <taxon>campanulids</taxon>
        <taxon>Asterales</taxon>
        <taxon>Asteraceae</taxon>
        <taxon>Asteroideae</taxon>
        <taxon>Heliantheae alliance</taxon>
        <taxon>Eupatorieae</taxon>
        <taxon>Mikania</taxon>
    </lineage>
</organism>
<dbReference type="AlphaFoldDB" id="A0A5N6NQ10"/>
<feature type="region of interest" description="Disordered" evidence="1">
    <location>
        <begin position="101"/>
        <end position="202"/>
    </location>
</feature>
<accession>A0A5N6NQ10</accession>
<protein>
    <submittedName>
        <fullName evidence="2">Uncharacterized protein</fullName>
    </submittedName>
</protein>
<feature type="region of interest" description="Disordered" evidence="1">
    <location>
        <begin position="38"/>
        <end position="65"/>
    </location>
</feature>
<evidence type="ECO:0000313" key="3">
    <source>
        <dbReference type="Proteomes" id="UP000326396"/>
    </source>
</evidence>
<name>A0A5N6NQ10_9ASTR</name>
<proteinExistence type="predicted"/>
<reference evidence="2 3" key="1">
    <citation type="submission" date="2019-05" db="EMBL/GenBank/DDBJ databases">
        <title>Mikania micrantha, genome provides insights into the molecular mechanism of rapid growth.</title>
        <authorList>
            <person name="Liu B."/>
        </authorList>
    </citation>
    <scope>NUCLEOTIDE SEQUENCE [LARGE SCALE GENOMIC DNA]</scope>
    <source>
        <strain evidence="2">NLD-2019</strain>
        <tissue evidence="2">Leaf</tissue>
    </source>
</reference>
<sequence length="232" mass="25666">MMGCENNGSLRKWWVALEVGGAVVGGSVAGSWQWQLPGRNPTPPIPTPAATVDRHRRPAPPPSTTTVDRLCFHSSISFNLASISFLPCVSIQSYTNVRGYSEPTHNHGYSEPTRTHGGRWSFDSRQRGRGRGGRGKGRGSSRGRPSYTSQPPWMQSPQNWQWPQQQPWQPWTAPPVPYPTMPTTHRRPPSNRSPSAGVLGPAPSQFYAAIDDYYNPTNIEHALVPERDSTAD</sequence>
<evidence type="ECO:0000313" key="2">
    <source>
        <dbReference type="EMBL" id="KAD4983169.1"/>
    </source>
</evidence>
<comment type="caution">
    <text evidence="2">The sequence shown here is derived from an EMBL/GenBank/DDBJ whole genome shotgun (WGS) entry which is preliminary data.</text>
</comment>
<feature type="compositionally biased region" description="Low complexity" evidence="1">
    <location>
        <begin position="150"/>
        <end position="171"/>
    </location>
</feature>